<organism evidence="1 2">
    <name type="scientific">Stutzerimonas stutzeri</name>
    <name type="common">Pseudomonas stutzeri</name>
    <dbReference type="NCBI Taxonomy" id="316"/>
    <lineage>
        <taxon>Bacteria</taxon>
        <taxon>Pseudomonadati</taxon>
        <taxon>Pseudomonadota</taxon>
        <taxon>Gammaproteobacteria</taxon>
        <taxon>Pseudomonadales</taxon>
        <taxon>Pseudomonadaceae</taxon>
        <taxon>Stutzerimonas</taxon>
    </lineage>
</organism>
<evidence type="ECO:0000313" key="2">
    <source>
        <dbReference type="Proteomes" id="UP001138621"/>
    </source>
</evidence>
<dbReference type="EMBL" id="JAAMRD010000005">
    <property type="protein sequence ID" value="MBA1304355.1"/>
    <property type="molecule type" value="Genomic_DNA"/>
</dbReference>
<dbReference type="Proteomes" id="UP001138621">
    <property type="component" value="Unassembled WGS sequence"/>
</dbReference>
<accession>A0AA40RQW5</accession>
<comment type="caution">
    <text evidence="1">The sequence shown here is derived from an EMBL/GenBank/DDBJ whole genome shotgun (WGS) entry which is preliminary data.</text>
</comment>
<evidence type="ECO:0000313" key="1">
    <source>
        <dbReference type="EMBL" id="MBA1304355.1"/>
    </source>
</evidence>
<dbReference type="InterPro" id="IPR011990">
    <property type="entry name" value="TPR-like_helical_dom_sf"/>
</dbReference>
<proteinExistence type="predicted"/>
<sequence length="183" mass="20589">MKKALLFGLLLTLGGCASQSCDRAWDDDGCRAERLLYQNDLMQAKILISVGDEDSYELAQALLDRSARLDRRGETEFYQALLLIRQGPEPSEVLQLLEKAKRKGHPHAVALLYKIYQEPYLIEQADPIRAEGYRQAYGELDVARSGYPSFDKSLELVDQLVAPPPPSVPYQAPCPQHCLEQAR</sequence>
<dbReference type="RefSeq" id="WP_049340369.1">
    <property type="nucleotide sequence ID" value="NZ_JAAMRD010000005.1"/>
</dbReference>
<gene>
    <name evidence="1" type="ORF">G7024_08030</name>
</gene>
<evidence type="ECO:0008006" key="3">
    <source>
        <dbReference type="Google" id="ProtNLM"/>
    </source>
</evidence>
<dbReference type="Gene3D" id="1.25.40.10">
    <property type="entry name" value="Tetratricopeptide repeat domain"/>
    <property type="match status" value="1"/>
</dbReference>
<dbReference type="PROSITE" id="PS51257">
    <property type="entry name" value="PROKAR_LIPOPROTEIN"/>
    <property type="match status" value="1"/>
</dbReference>
<name>A0AA40RQW5_STUST</name>
<protein>
    <recommendedName>
        <fullName evidence="3">Sel1 repeat family protein</fullName>
    </recommendedName>
</protein>
<reference evidence="1" key="1">
    <citation type="submission" date="2020-02" db="EMBL/GenBank/DDBJ databases">
        <title>Synteny-based analysis reveals conserved mechanism for high triclosan tolerance in Pseudomonas, as well as instances of horizontal transfer.</title>
        <authorList>
            <person name="Mcfarland A.G."/>
            <person name="Bertucci H.K."/>
            <person name="Litmann E."/>
            <person name="Shen J."/>
            <person name="Huttenhower C."/>
            <person name="Hartmann E.M."/>
        </authorList>
    </citation>
    <scope>NUCLEOTIDE SEQUENCE</scope>
    <source>
        <strain evidence="1">109A1</strain>
    </source>
</reference>
<dbReference type="AlphaFoldDB" id="A0AA40RQW5"/>